<dbReference type="Gene3D" id="1.10.10.10">
    <property type="entry name" value="Winged helix-like DNA-binding domain superfamily/Winged helix DNA-binding domain"/>
    <property type="match status" value="1"/>
</dbReference>
<dbReference type="Gene3D" id="1.10.1740.10">
    <property type="match status" value="1"/>
</dbReference>
<sequence length="181" mass="21066">MSIEEIIRGCKKNDSIAQEALFKLYSKKLMTVCLRYSSCREDAEDLFQESMIKIFQSLHSFEEKGSLEGWMRRIITNNAIKEFRKRKYLSSLSEPESFNLPVFSDDNIIEKMSGEELMTVIHRLPEGSRMVFNLFVIEGYSHKEISEMMQISEGTSKSQFFNAKKILKTLLGKKVDQLQQI</sequence>
<dbReference type="Proteomes" id="UP000030185">
    <property type="component" value="Unassembled WGS sequence"/>
</dbReference>
<dbReference type="GO" id="GO:0016987">
    <property type="term" value="F:sigma factor activity"/>
    <property type="evidence" value="ECO:0007669"/>
    <property type="project" value="UniProtKB-KW"/>
</dbReference>
<dbReference type="CDD" id="cd06171">
    <property type="entry name" value="Sigma70_r4"/>
    <property type="match status" value="1"/>
</dbReference>
<evidence type="ECO:0000259" key="6">
    <source>
        <dbReference type="Pfam" id="PF08281"/>
    </source>
</evidence>
<protein>
    <submittedName>
        <fullName evidence="7">Sigma-24</fullName>
    </submittedName>
</protein>
<evidence type="ECO:0000313" key="7">
    <source>
        <dbReference type="EMBL" id="GAL84216.1"/>
    </source>
</evidence>
<feature type="domain" description="RNA polymerase sigma-70 region 2" evidence="5">
    <location>
        <begin position="21"/>
        <end position="87"/>
    </location>
</feature>
<dbReference type="InterPro" id="IPR036388">
    <property type="entry name" value="WH-like_DNA-bd_sf"/>
</dbReference>
<keyword evidence="8" id="KW-1185">Reference proteome</keyword>
<dbReference type="EMBL" id="BBLT01000002">
    <property type="protein sequence ID" value="GAL84216.1"/>
    <property type="molecule type" value="Genomic_DNA"/>
</dbReference>
<accession>A0A098LB98</accession>
<feature type="domain" description="RNA polymerase sigma factor 70 region 4 type 2" evidence="6">
    <location>
        <begin position="115"/>
        <end position="166"/>
    </location>
</feature>
<dbReference type="STRING" id="153721.MYP_1444"/>
<dbReference type="InterPro" id="IPR039425">
    <property type="entry name" value="RNA_pol_sigma-70-like"/>
</dbReference>
<proteinExistence type="inferred from homology"/>
<dbReference type="Pfam" id="PF04542">
    <property type="entry name" value="Sigma70_r2"/>
    <property type="match status" value="1"/>
</dbReference>
<evidence type="ECO:0000256" key="2">
    <source>
        <dbReference type="ARBA" id="ARBA00023015"/>
    </source>
</evidence>
<dbReference type="Pfam" id="PF08281">
    <property type="entry name" value="Sigma70_r4_2"/>
    <property type="match status" value="1"/>
</dbReference>
<dbReference type="InterPro" id="IPR013249">
    <property type="entry name" value="RNA_pol_sigma70_r4_t2"/>
</dbReference>
<dbReference type="PANTHER" id="PTHR43133:SF46">
    <property type="entry name" value="RNA POLYMERASE SIGMA-70 FACTOR ECF SUBFAMILY"/>
    <property type="match status" value="1"/>
</dbReference>
<evidence type="ECO:0000256" key="4">
    <source>
        <dbReference type="ARBA" id="ARBA00023163"/>
    </source>
</evidence>
<dbReference type="SUPFAM" id="SSF88659">
    <property type="entry name" value="Sigma3 and sigma4 domains of RNA polymerase sigma factors"/>
    <property type="match status" value="1"/>
</dbReference>
<reference evidence="7 8" key="1">
    <citation type="submission" date="2014-09" db="EMBL/GenBank/DDBJ databases">
        <title>Sporocytophaga myxococcoides PG-01 genome sequencing.</title>
        <authorList>
            <person name="Liu L."/>
            <person name="Gao P.J."/>
            <person name="Chen G.J."/>
            <person name="Wang L.S."/>
        </authorList>
    </citation>
    <scope>NUCLEOTIDE SEQUENCE [LARGE SCALE GENOMIC DNA]</scope>
    <source>
        <strain evidence="7 8">PG-01</strain>
    </source>
</reference>
<evidence type="ECO:0000256" key="1">
    <source>
        <dbReference type="ARBA" id="ARBA00010641"/>
    </source>
</evidence>
<dbReference type="InterPro" id="IPR014284">
    <property type="entry name" value="RNA_pol_sigma-70_dom"/>
</dbReference>
<evidence type="ECO:0000256" key="3">
    <source>
        <dbReference type="ARBA" id="ARBA00023082"/>
    </source>
</evidence>
<keyword evidence="3" id="KW-0731">Sigma factor</keyword>
<evidence type="ECO:0000313" key="8">
    <source>
        <dbReference type="Proteomes" id="UP000030185"/>
    </source>
</evidence>
<organism evidence="7 8">
    <name type="scientific">Sporocytophaga myxococcoides</name>
    <dbReference type="NCBI Taxonomy" id="153721"/>
    <lineage>
        <taxon>Bacteria</taxon>
        <taxon>Pseudomonadati</taxon>
        <taxon>Bacteroidota</taxon>
        <taxon>Cytophagia</taxon>
        <taxon>Cytophagales</taxon>
        <taxon>Cytophagaceae</taxon>
        <taxon>Sporocytophaga</taxon>
    </lineage>
</organism>
<dbReference type="eggNOG" id="COG1595">
    <property type="taxonomic scope" value="Bacteria"/>
</dbReference>
<dbReference type="InterPro" id="IPR013324">
    <property type="entry name" value="RNA_pol_sigma_r3/r4-like"/>
</dbReference>
<dbReference type="AlphaFoldDB" id="A0A098LB98"/>
<gene>
    <name evidence="7" type="ORF">MYP_1444</name>
</gene>
<dbReference type="InterPro" id="IPR007627">
    <property type="entry name" value="RNA_pol_sigma70_r2"/>
</dbReference>
<dbReference type="GO" id="GO:0003677">
    <property type="term" value="F:DNA binding"/>
    <property type="evidence" value="ECO:0007669"/>
    <property type="project" value="InterPro"/>
</dbReference>
<dbReference type="InterPro" id="IPR013325">
    <property type="entry name" value="RNA_pol_sigma_r2"/>
</dbReference>
<keyword evidence="4" id="KW-0804">Transcription</keyword>
<dbReference type="PANTHER" id="PTHR43133">
    <property type="entry name" value="RNA POLYMERASE ECF-TYPE SIGMA FACTO"/>
    <property type="match status" value="1"/>
</dbReference>
<name>A0A098LB98_9BACT</name>
<evidence type="ECO:0000259" key="5">
    <source>
        <dbReference type="Pfam" id="PF04542"/>
    </source>
</evidence>
<dbReference type="GO" id="GO:0006352">
    <property type="term" value="P:DNA-templated transcription initiation"/>
    <property type="evidence" value="ECO:0007669"/>
    <property type="project" value="InterPro"/>
</dbReference>
<dbReference type="SUPFAM" id="SSF88946">
    <property type="entry name" value="Sigma2 domain of RNA polymerase sigma factors"/>
    <property type="match status" value="1"/>
</dbReference>
<keyword evidence="2" id="KW-0805">Transcription regulation</keyword>
<dbReference type="NCBIfam" id="TIGR02937">
    <property type="entry name" value="sigma70-ECF"/>
    <property type="match status" value="1"/>
</dbReference>
<comment type="similarity">
    <text evidence="1">Belongs to the sigma-70 factor family. ECF subfamily.</text>
</comment>
<comment type="caution">
    <text evidence="7">The sequence shown here is derived from an EMBL/GenBank/DDBJ whole genome shotgun (WGS) entry which is preliminary data.</text>
</comment>